<accession>A0A078A5V8</accession>
<feature type="transmembrane region" description="Helical" evidence="2">
    <location>
        <begin position="300"/>
        <end position="325"/>
    </location>
</feature>
<protein>
    <submittedName>
        <fullName evidence="4">Glycerol-3-phosphate o-acyltransferase</fullName>
    </submittedName>
</protein>
<keyword evidence="2" id="KW-0812">Transmembrane</keyword>
<organism evidence="4 5">
    <name type="scientific">Stylonychia lemnae</name>
    <name type="common">Ciliate</name>
    <dbReference type="NCBI Taxonomy" id="5949"/>
    <lineage>
        <taxon>Eukaryota</taxon>
        <taxon>Sar</taxon>
        <taxon>Alveolata</taxon>
        <taxon>Ciliophora</taxon>
        <taxon>Intramacronucleata</taxon>
        <taxon>Spirotrichea</taxon>
        <taxon>Stichotrichia</taxon>
        <taxon>Sporadotrichida</taxon>
        <taxon>Oxytrichidae</taxon>
        <taxon>Stylonychinae</taxon>
        <taxon>Stylonychia</taxon>
    </lineage>
</organism>
<dbReference type="GO" id="GO:0004366">
    <property type="term" value="F:glycerol-3-phosphate O-acyltransferase activity"/>
    <property type="evidence" value="ECO:0007669"/>
    <property type="project" value="TreeGrafter"/>
</dbReference>
<keyword evidence="4" id="KW-0808">Transferase</keyword>
<evidence type="ECO:0000256" key="1">
    <source>
        <dbReference type="SAM" id="MobiDB-lite"/>
    </source>
</evidence>
<evidence type="ECO:0000256" key="2">
    <source>
        <dbReference type="SAM" id="Phobius"/>
    </source>
</evidence>
<dbReference type="GO" id="GO:0016287">
    <property type="term" value="F:glycerone-phosphate O-acyltransferase activity"/>
    <property type="evidence" value="ECO:0007669"/>
    <property type="project" value="TreeGrafter"/>
</dbReference>
<dbReference type="InterPro" id="IPR002123">
    <property type="entry name" value="Plipid/glycerol_acylTrfase"/>
</dbReference>
<proteinExistence type="predicted"/>
<keyword evidence="2" id="KW-0472">Membrane</keyword>
<dbReference type="PANTHER" id="PTHR31605">
    <property type="entry name" value="GLYCEROL-3-PHOSPHATE O-ACYLTRANSFERASE 1"/>
    <property type="match status" value="1"/>
</dbReference>
<dbReference type="Pfam" id="PF01553">
    <property type="entry name" value="Acyltransferase"/>
    <property type="match status" value="1"/>
</dbReference>
<name>A0A078A5V8_STYLE</name>
<evidence type="ECO:0000259" key="3">
    <source>
        <dbReference type="Pfam" id="PF01553"/>
    </source>
</evidence>
<dbReference type="Proteomes" id="UP000039865">
    <property type="component" value="Unassembled WGS sequence"/>
</dbReference>
<gene>
    <name evidence="4" type="primary">Contig7626.g8133</name>
    <name evidence="4" type="ORF">STYLEM_5900</name>
</gene>
<dbReference type="AlphaFoldDB" id="A0A078A5V8"/>
<dbReference type="GO" id="GO:0008654">
    <property type="term" value="P:phospholipid biosynthetic process"/>
    <property type="evidence" value="ECO:0007669"/>
    <property type="project" value="TreeGrafter"/>
</dbReference>
<keyword evidence="4" id="KW-0012">Acyltransferase</keyword>
<feature type="region of interest" description="Disordered" evidence="1">
    <location>
        <begin position="433"/>
        <end position="461"/>
    </location>
</feature>
<feature type="transmembrane region" description="Helical" evidence="2">
    <location>
        <begin position="345"/>
        <end position="369"/>
    </location>
</feature>
<keyword evidence="2" id="KW-1133">Transmembrane helix</keyword>
<feature type="compositionally biased region" description="Low complexity" evidence="1">
    <location>
        <begin position="436"/>
        <end position="449"/>
    </location>
</feature>
<feature type="domain" description="Phospholipid/glycerol acyltransferase" evidence="3">
    <location>
        <begin position="91"/>
        <end position="149"/>
    </location>
</feature>
<dbReference type="PANTHER" id="PTHR31605:SF0">
    <property type="entry name" value="GLYCEROL-3-PHOSPHATE O-ACYLTRANSFERASE 1"/>
    <property type="match status" value="1"/>
</dbReference>
<sequence length="492" mass="55962">MRRRVYGDIGKALKCIPVERPQDLAANGKGSLKTIGMRFIEINKESPKLEDQIVESIESDTELTLKEPGLNSFQIESEYKFKILPKVDQSVVFKNVINHLGVGGSIGIFPEGGSHDQTDILPFKAGIAFMALGTAVQHNVPVTIIPCGLKYFNHNQFRSKVLVEFGRPYVATTEMIEMYKSGDKRKAVSMFLKDIETRMREILFSAPSFNELQAIYMARKLYLPKKTPKYTKEQENDMYQRFFKGYNAFKDHRELKHLIEGITDYRHQLKTLNIHDYQVKNMKLSIIYLFNNLLVSFVKLCLSLLFALPGLFMLAPLASVVGLYAERERKKALAGSDVKVKATDVMASVKVVSALIFYPIYCGLFTLCVRSSDGVMRHYKAAQSRLIAFFYTDKVHDLQLVRKELKQQVKNIVNDFGPKLFQNFDKLRLVVKEGSRPGSRSNSRSGSRSTTPFKNRSRAASKGDLHADLGLDYKDQLEMERAFACLTELENI</sequence>
<dbReference type="EMBL" id="CCKQ01005679">
    <property type="protein sequence ID" value="CDW76935.1"/>
    <property type="molecule type" value="Genomic_DNA"/>
</dbReference>
<evidence type="ECO:0000313" key="5">
    <source>
        <dbReference type="Proteomes" id="UP000039865"/>
    </source>
</evidence>
<dbReference type="InParanoid" id="A0A078A5V8"/>
<dbReference type="OrthoDB" id="2427554at2759"/>
<evidence type="ECO:0000313" key="4">
    <source>
        <dbReference type="EMBL" id="CDW76935.1"/>
    </source>
</evidence>
<dbReference type="InterPro" id="IPR052744">
    <property type="entry name" value="GPAT/DAPAT"/>
</dbReference>
<keyword evidence="5" id="KW-1185">Reference proteome</keyword>
<dbReference type="OMA" id="DPCIFIV"/>
<dbReference type="SUPFAM" id="SSF69593">
    <property type="entry name" value="Glycerol-3-phosphate (1)-acyltransferase"/>
    <property type="match status" value="1"/>
</dbReference>
<reference evidence="4 5" key="1">
    <citation type="submission" date="2014-06" db="EMBL/GenBank/DDBJ databases">
        <authorList>
            <person name="Swart Estienne"/>
        </authorList>
    </citation>
    <scope>NUCLEOTIDE SEQUENCE [LARGE SCALE GENOMIC DNA]</scope>
    <source>
        <strain evidence="4 5">130c</strain>
    </source>
</reference>
<dbReference type="FunCoup" id="A0A078A5V8">
    <property type="interactions" value="17"/>
</dbReference>